<keyword evidence="4" id="KW-1185">Reference proteome</keyword>
<feature type="region of interest" description="Disordered" evidence="2">
    <location>
        <begin position="19"/>
        <end position="43"/>
    </location>
</feature>
<protein>
    <recommendedName>
        <fullName evidence="5">Programmed cell death protein 5</fullName>
    </recommendedName>
</protein>
<evidence type="ECO:0000256" key="1">
    <source>
        <dbReference type="ARBA" id="ARBA00010490"/>
    </source>
</evidence>
<evidence type="ECO:0008006" key="5">
    <source>
        <dbReference type="Google" id="ProtNLM"/>
    </source>
</evidence>
<dbReference type="InterPro" id="IPR036883">
    <property type="entry name" value="PDCD5-like_sf"/>
</dbReference>
<dbReference type="Pfam" id="PF01984">
    <property type="entry name" value="dsDNA_bind"/>
    <property type="match status" value="1"/>
</dbReference>
<evidence type="ECO:0000313" key="4">
    <source>
        <dbReference type="Proteomes" id="UP001516400"/>
    </source>
</evidence>
<dbReference type="Proteomes" id="UP001516400">
    <property type="component" value="Unassembled WGS sequence"/>
</dbReference>
<dbReference type="PIRSF" id="PIRSF015730">
    <property type="entry name" value="TFAR19"/>
    <property type="match status" value="1"/>
</dbReference>
<sequence length="128" mass="14420">MADPELEKIRNQRLAQLQSQYNNENNSESQRAKQEQIKAQEDAKNSILSQILDQQARARLNTLLLGKPDKGKMVETMLINMARSGQIGKKISESDLISILENINASTQSATSVKFDRRRAALDSDDDF</sequence>
<feature type="compositionally biased region" description="Low complexity" evidence="2">
    <location>
        <begin position="19"/>
        <end position="29"/>
    </location>
</feature>
<accession>A0ABD2P072</accession>
<comment type="similarity">
    <text evidence="1">Belongs to the PDCD5 family.</text>
</comment>
<gene>
    <name evidence="3" type="ORF">HHI36_018369</name>
</gene>
<dbReference type="PANTHER" id="PTHR10840">
    <property type="entry name" value="PROGRAMMED CELL DEATH PROTEIN 5"/>
    <property type="match status" value="1"/>
</dbReference>
<organism evidence="3 4">
    <name type="scientific">Cryptolaemus montrouzieri</name>
    <dbReference type="NCBI Taxonomy" id="559131"/>
    <lineage>
        <taxon>Eukaryota</taxon>
        <taxon>Metazoa</taxon>
        <taxon>Ecdysozoa</taxon>
        <taxon>Arthropoda</taxon>
        <taxon>Hexapoda</taxon>
        <taxon>Insecta</taxon>
        <taxon>Pterygota</taxon>
        <taxon>Neoptera</taxon>
        <taxon>Endopterygota</taxon>
        <taxon>Coleoptera</taxon>
        <taxon>Polyphaga</taxon>
        <taxon>Cucujiformia</taxon>
        <taxon>Coccinelloidea</taxon>
        <taxon>Coccinellidae</taxon>
        <taxon>Scymninae</taxon>
        <taxon>Scymnini</taxon>
        <taxon>Cryptolaemus</taxon>
    </lineage>
</organism>
<dbReference type="SUPFAM" id="SSF46950">
    <property type="entry name" value="Double-stranded DNA-binding domain"/>
    <property type="match status" value="1"/>
</dbReference>
<dbReference type="EMBL" id="JABFTP020000165">
    <property type="protein sequence ID" value="KAL3284205.1"/>
    <property type="molecule type" value="Genomic_DNA"/>
</dbReference>
<dbReference type="InterPro" id="IPR002836">
    <property type="entry name" value="PDCD5-like"/>
</dbReference>
<name>A0ABD2P072_9CUCU</name>
<dbReference type="AlphaFoldDB" id="A0ABD2P072"/>
<proteinExistence type="inferred from homology"/>
<dbReference type="Gene3D" id="1.10.8.140">
    <property type="entry name" value="PDCD5-like"/>
    <property type="match status" value="1"/>
</dbReference>
<dbReference type="PANTHER" id="PTHR10840:SF0">
    <property type="entry name" value="PROGRAMMED CELL DEATH PROTEIN 5"/>
    <property type="match status" value="1"/>
</dbReference>
<reference evidence="3 4" key="1">
    <citation type="journal article" date="2021" name="BMC Biol.">
        <title>Horizontally acquired antibacterial genes associated with adaptive radiation of ladybird beetles.</title>
        <authorList>
            <person name="Li H.S."/>
            <person name="Tang X.F."/>
            <person name="Huang Y.H."/>
            <person name="Xu Z.Y."/>
            <person name="Chen M.L."/>
            <person name="Du X.Y."/>
            <person name="Qiu B.Y."/>
            <person name="Chen P.T."/>
            <person name="Zhang W."/>
            <person name="Slipinski A."/>
            <person name="Escalona H.E."/>
            <person name="Waterhouse R.M."/>
            <person name="Zwick A."/>
            <person name="Pang H."/>
        </authorList>
    </citation>
    <scope>NUCLEOTIDE SEQUENCE [LARGE SCALE GENOMIC DNA]</scope>
    <source>
        <strain evidence="3">SYSU2018</strain>
    </source>
</reference>
<comment type="caution">
    <text evidence="3">The sequence shown here is derived from an EMBL/GenBank/DDBJ whole genome shotgun (WGS) entry which is preliminary data.</text>
</comment>
<evidence type="ECO:0000256" key="2">
    <source>
        <dbReference type="SAM" id="MobiDB-lite"/>
    </source>
</evidence>
<feature type="compositionally biased region" description="Basic and acidic residues" evidence="2">
    <location>
        <begin position="30"/>
        <end position="43"/>
    </location>
</feature>
<evidence type="ECO:0000313" key="3">
    <source>
        <dbReference type="EMBL" id="KAL3284205.1"/>
    </source>
</evidence>